<dbReference type="PANTHER" id="PTHR11662:SF399">
    <property type="entry name" value="FI19708P1-RELATED"/>
    <property type="match status" value="1"/>
</dbReference>
<dbReference type="GO" id="GO:0016020">
    <property type="term" value="C:membrane"/>
    <property type="evidence" value="ECO:0007669"/>
    <property type="project" value="UniProtKB-SubCell"/>
</dbReference>
<feature type="transmembrane region" description="Helical" evidence="6">
    <location>
        <begin position="217"/>
        <end position="241"/>
    </location>
</feature>
<feature type="transmembrane region" description="Helical" evidence="6">
    <location>
        <begin position="175"/>
        <end position="197"/>
    </location>
</feature>
<evidence type="ECO:0000256" key="4">
    <source>
        <dbReference type="ARBA" id="ARBA00023136"/>
    </source>
</evidence>
<dbReference type="FunFam" id="1.20.1250.20:FF:000423">
    <property type="entry name" value="Putative inorganic phosphate cotransporter-like Protein"/>
    <property type="match status" value="1"/>
</dbReference>
<evidence type="ECO:0000256" key="3">
    <source>
        <dbReference type="ARBA" id="ARBA00022989"/>
    </source>
</evidence>
<dbReference type="PROSITE" id="PS50850">
    <property type="entry name" value="MFS"/>
    <property type="match status" value="1"/>
</dbReference>
<dbReference type="SUPFAM" id="SSF103473">
    <property type="entry name" value="MFS general substrate transporter"/>
    <property type="match status" value="1"/>
</dbReference>
<reference evidence="8" key="1">
    <citation type="submission" date="2022-06" db="EMBL/GenBank/DDBJ databases">
        <authorList>
            <person name="Berger JAMES D."/>
            <person name="Berger JAMES D."/>
        </authorList>
    </citation>
    <scope>NUCLEOTIDE SEQUENCE [LARGE SCALE GENOMIC DNA]</scope>
</reference>
<evidence type="ECO:0000256" key="5">
    <source>
        <dbReference type="SAM" id="MobiDB-lite"/>
    </source>
</evidence>
<dbReference type="InterPro" id="IPR036259">
    <property type="entry name" value="MFS_trans_sf"/>
</dbReference>
<feature type="transmembrane region" description="Helical" evidence="6">
    <location>
        <begin position="15"/>
        <end position="35"/>
    </location>
</feature>
<feature type="domain" description="Major facilitator superfamily (MFS) profile" evidence="7">
    <location>
        <begin position="16"/>
        <end position="378"/>
    </location>
</feature>
<dbReference type="GO" id="GO:0006820">
    <property type="term" value="P:monoatomic anion transport"/>
    <property type="evidence" value="ECO:0007669"/>
    <property type="project" value="TreeGrafter"/>
</dbReference>
<evidence type="ECO:0000313" key="8">
    <source>
        <dbReference type="Proteomes" id="UP000050795"/>
    </source>
</evidence>
<evidence type="ECO:0000256" key="2">
    <source>
        <dbReference type="ARBA" id="ARBA00022692"/>
    </source>
</evidence>
<dbReference type="InterPro" id="IPR050382">
    <property type="entry name" value="MFS_Na/Anion_cotransporter"/>
</dbReference>
<dbReference type="PANTHER" id="PTHR11662">
    <property type="entry name" value="SOLUTE CARRIER FAMILY 17"/>
    <property type="match status" value="1"/>
</dbReference>
<name>A0AA85IWM5_TRIRE</name>
<keyword evidence="2 6" id="KW-0812">Transmembrane</keyword>
<accession>A0AA85IWM5</accession>
<dbReference type="InterPro" id="IPR020846">
    <property type="entry name" value="MFS_dom"/>
</dbReference>
<feature type="region of interest" description="Disordered" evidence="5">
    <location>
        <begin position="273"/>
        <end position="301"/>
    </location>
</feature>
<dbReference type="Pfam" id="PF07690">
    <property type="entry name" value="MFS_1"/>
    <property type="match status" value="1"/>
</dbReference>
<sequence length="378" mass="42967">MCIRVITKDSWKCRYLIAFMAFMCILLSYTIRVGINITLLSMVNDTAVSYSQSNSTYYCYRYNKVKSGLQIKVVTGEYNWNRPTQGLILGAFFWGYIITQIPAGLLSLKYGPKWIAFIGVFGCAIVELFVPISSHLNATTVIILRVIEGLFSGLVMSAVSCLMGNWAPAGEKSRFGALTTCGMQMGTIVGQILAGIVSQPRLIDLGTMPKSYMYISYWPYAHYLFGILNILFSALWIFTVYDNPLKHPWISEKEKEYLLETIYTTTTTTNTNDNTEYNKVNEESNTTEKEVSSIGDTKNEKSDDQKTRLLCTFIGIERGIQFYGIDLTITTISKLCTNVRLFKSPHSMYHKKHKKRLQRDDRIIFSKKTTSQKTLLLC</sequence>
<evidence type="ECO:0000256" key="1">
    <source>
        <dbReference type="ARBA" id="ARBA00004141"/>
    </source>
</evidence>
<evidence type="ECO:0000256" key="6">
    <source>
        <dbReference type="SAM" id="Phobius"/>
    </source>
</evidence>
<dbReference type="InterPro" id="IPR011701">
    <property type="entry name" value="MFS"/>
</dbReference>
<keyword evidence="3 6" id="KW-1133">Transmembrane helix</keyword>
<organism evidence="8 9">
    <name type="scientific">Trichobilharzia regenti</name>
    <name type="common">Nasal bird schistosome</name>
    <dbReference type="NCBI Taxonomy" id="157069"/>
    <lineage>
        <taxon>Eukaryota</taxon>
        <taxon>Metazoa</taxon>
        <taxon>Spiralia</taxon>
        <taxon>Lophotrochozoa</taxon>
        <taxon>Platyhelminthes</taxon>
        <taxon>Trematoda</taxon>
        <taxon>Digenea</taxon>
        <taxon>Strigeidida</taxon>
        <taxon>Schistosomatoidea</taxon>
        <taxon>Schistosomatidae</taxon>
        <taxon>Trichobilharzia</taxon>
    </lineage>
</organism>
<evidence type="ECO:0000259" key="7">
    <source>
        <dbReference type="PROSITE" id="PS50850"/>
    </source>
</evidence>
<dbReference type="AlphaFoldDB" id="A0AA85IWM5"/>
<evidence type="ECO:0000313" key="9">
    <source>
        <dbReference type="WBParaSite" id="TREG1_114990.1"/>
    </source>
</evidence>
<protein>
    <recommendedName>
        <fullName evidence="7">Major facilitator superfamily (MFS) profile domain-containing protein</fullName>
    </recommendedName>
</protein>
<keyword evidence="4 6" id="KW-0472">Membrane</keyword>
<keyword evidence="8" id="KW-1185">Reference proteome</keyword>
<feature type="compositionally biased region" description="Basic and acidic residues" evidence="5">
    <location>
        <begin position="279"/>
        <end position="301"/>
    </location>
</feature>
<feature type="transmembrane region" description="Helical" evidence="6">
    <location>
        <begin position="87"/>
        <end position="108"/>
    </location>
</feature>
<proteinExistence type="predicted"/>
<reference evidence="9" key="2">
    <citation type="submission" date="2023-11" db="UniProtKB">
        <authorList>
            <consortium name="WormBaseParasite"/>
        </authorList>
    </citation>
    <scope>IDENTIFICATION</scope>
</reference>
<feature type="transmembrane region" description="Helical" evidence="6">
    <location>
        <begin position="142"/>
        <end position="163"/>
    </location>
</feature>
<feature type="transmembrane region" description="Helical" evidence="6">
    <location>
        <begin position="115"/>
        <end position="136"/>
    </location>
</feature>
<dbReference type="Gene3D" id="1.20.1250.20">
    <property type="entry name" value="MFS general substrate transporter like domains"/>
    <property type="match status" value="1"/>
</dbReference>
<comment type="subcellular location">
    <subcellularLocation>
        <location evidence="1">Membrane</location>
        <topology evidence="1">Multi-pass membrane protein</topology>
    </subcellularLocation>
</comment>
<dbReference type="WBParaSite" id="TREG1_114990.1">
    <property type="protein sequence ID" value="TREG1_114990.1"/>
    <property type="gene ID" value="TREG1_114990"/>
</dbReference>
<dbReference type="GO" id="GO:0022857">
    <property type="term" value="F:transmembrane transporter activity"/>
    <property type="evidence" value="ECO:0007669"/>
    <property type="project" value="InterPro"/>
</dbReference>
<dbReference type="Proteomes" id="UP000050795">
    <property type="component" value="Unassembled WGS sequence"/>
</dbReference>